<organism evidence="1 2">
    <name type="scientific">Trichoderma longibrachiatum ATCC 18648</name>
    <dbReference type="NCBI Taxonomy" id="983965"/>
    <lineage>
        <taxon>Eukaryota</taxon>
        <taxon>Fungi</taxon>
        <taxon>Dikarya</taxon>
        <taxon>Ascomycota</taxon>
        <taxon>Pezizomycotina</taxon>
        <taxon>Sordariomycetes</taxon>
        <taxon>Hypocreomycetidae</taxon>
        <taxon>Hypocreales</taxon>
        <taxon>Hypocreaceae</taxon>
        <taxon>Trichoderma</taxon>
    </lineage>
</organism>
<dbReference type="EMBL" id="KZ679146">
    <property type="protein sequence ID" value="PTB71686.1"/>
    <property type="molecule type" value="Genomic_DNA"/>
</dbReference>
<accession>A0A2T4BQY6</accession>
<name>A0A2T4BQY6_TRILO</name>
<proteinExistence type="predicted"/>
<protein>
    <submittedName>
        <fullName evidence="1">Uncharacterized protein</fullName>
    </submittedName>
</protein>
<reference evidence="1 2" key="1">
    <citation type="submission" date="2016-07" db="EMBL/GenBank/DDBJ databases">
        <title>Multiple horizontal gene transfer events from other fungi enriched the ability of initially mycotrophic Trichoderma (Ascomycota) to feed on dead plant biomass.</title>
        <authorList>
            <consortium name="DOE Joint Genome Institute"/>
            <person name="Aerts A."/>
            <person name="Atanasova L."/>
            <person name="Chenthamara K."/>
            <person name="Zhang J."/>
            <person name="Grujic M."/>
            <person name="Henrissat B."/>
            <person name="Kuo A."/>
            <person name="Salamov A."/>
            <person name="Lipzen A."/>
            <person name="Labutti K."/>
            <person name="Barry K."/>
            <person name="Miao Y."/>
            <person name="Rahimi M.J."/>
            <person name="Shen Q."/>
            <person name="Grigoriev I.V."/>
            <person name="Kubicek C.P."/>
            <person name="Druzhinina I.S."/>
        </authorList>
    </citation>
    <scope>NUCLEOTIDE SEQUENCE [LARGE SCALE GENOMIC DNA]</scope>
    <source>
        <strain evidence="1 2">ATCC 18648</strain>
    </source>
</reference>
<gene>
    <name evidence="1" type="ORF">M440DRAFT_1139537</name>
</gene>
<evidence type="ECO:0000313" key="1">
    <source>
        <dbReference type="EMBL" id="PTB71686.1"/>
    </source>
</evidence>
<sequence>MHCLNLIITYCPRSLVKLAANSSPSIPLSCGHKRTLVSRSSPLKDSGHQKRQCHGRPISRDNNAFEWTTCAGAGPPMLLQLLHFKITHGLTNCFQAHSTRAIHLYTCRIRKGSRLGQEIYGVPLCLGQRCGTAEVFLPLALFIEQFRRLLDTSLSQITCLYLFTGQLRGTQRST</sequence>
<evidence type="ECO:0000313" key="2">
    <source>
        <dbReference type="Proteomes" id="UP000240760"/>
    </source>
</evidence>
<dbReference type="Proteomes" id="UP000240760">
    <property type="component" value="Unassembled WGS sequence"/>
</dbReference>
<keyword evidence="2" id="KW-1185">Reference proteome</keyword>
<dbReference type="AlphaFoldDB" id="A0A2T4BQY6"/>